<sequence>MLLRRVGNRARLAANVCTVSRRAYHSDRYARPAPMPLGDRAQQREFEALVREQSLENQRQAEADLAREEAAQDAGTVQKANTSSPVDADGVNRVTGEVGGPKGAEPTRFGDWEFNGRVYDF</sequence>
<dbReference type="AlphaFoldDB" id="A0A4P9XGW5"/>
<dbReference type="PANTHER" id="PTHR28524:SF3">
    <property type="entry name" value="SUCCINATE DEHYDROGENASE ASSEMBLY FACTOR 4, MITOCHONDRIAL"/>
    <property type="match status" value="1"/>
</dbReference>
<dbReference type="STRING" id="78915.A0A4P9XGW5"/>
<feature type="compositionally biased region" description="Basic and acidic residues" evidence="3">
    <location>
        <begin position="53"/>
        <end position="70"/>
    </location>
</feature>
<reference evidence="5" key="1">
    <citation type="journal article" date="2018" name="Nat. Microbiol.">
        <title>Leveraging single-cell genomics to expand the fungal tree of life.</title>
        <authorList>
            <person name="Ahrendt S.R."/>
            <person name="Quandt C.A."/>
            <person name="Ciobanu D."/>
            <person name="Clum A."/>
            <person name="Salamov A."/>
            <person name="Andreopoulos B."/>
            <person name="Cheng J.F."/>
            <person name="Woyke T."/>
            <person name="Pelin A."/>
            <person name="Henrissat B."/>
            <person name="Reynolds N.K."/>
            <person name="Benny G.L."/>
            <person name="Smith M.E."/>
            <person name="James T.Y."/>
            <person name="Grigoriev I.V."/>
        </authorList>
    </citation>
    <scope>NUCLEOTIDE SEQUENCE [LARGE SCALE GENOMIC DNA]</scope>
    <source>
        <strain evidence="5">RSA 1356</strain>
    </source>
</reference>
<organism evidence="4 5">
    <name type="scientific">Thamnocephalis sphaerospora</name>
    <dbReference type="NCBI Taxonomy" id="78915"/>
    <lineage>
        <taxon>Eukaryota</taxon>
        <taxon>Fungi</taxon>
        <taxon>Fungi incertae sedis</taxon>
        <taxon>Zoopagomycota</taxon>
        <taxon>Zoopagomycotina</taxon>
        <taxon>Zoopagomycetes</taxon>
        <taxon>Zoopagales</taxon>
        <taxon>Sigmoideomycetaceae</taxon>
        <taxon>Thamnocephalis</taxon>
    </lineage>
</organism>
<dbReference type="OrthoDB" id="201362at2759"/>
<evidence type="ECO:0000256" key="1">
    <source>
        <dbReference type="ARBA" id="ARBA00005701"/>
    </source>
</evidence>
<comment type="similarity">
    <text evidence="1">Belongs to the SDHAF4 family.</text>
</comment>
<dbReference type="GO" id="GO:0034553">
    <property type="term" value="P:mitochondrial respiratory chain complex II assembly"/>
    <property type="evidence" value="ECO:0007669"/>
    <property type="project" value="TreeGrafter"/>
</dbReference>
<dbReference type="Pfam" id="PF07896">
    <property type="entry name" value="DUF1674"/>
    <property type="match status" value="1"/>
</dbReference>
<evidence type="ECO:0000313" key="4">
    <source>
        <dbReference type="EMBL" id="RKP04877.1"/>
    </source>
</evidence>
<dbReference type="Proteomes" id="UP000271241">
    <property type="component" value="Unassembled WGS sequence"/>
</dbReference>
<accession>A0A4P9XGW5</accession>
<dbReference type="EMBL" id="KZ993395">
    <property type="protein sequence ID" value="RKP04877.1"/>
    <property type="molecule type" value="Genomic_DNA"/>
</dbReference>
<evidence type="ECO:0000313" key="5">
    <source>
        <dbReference type="Proteomes" id="UP000271241"/>
    </source>
</evidence>
<dbReference type="GO" id="GO:0005739">
    <property type="term" value="C:mitochondrion"/>
    <property type="evidence" value="ECO:0007669"/>
    <property type="project" value="TreeGrafter"/>
</dbReference>
<protein>
    <recommendedName>
        <fullName evidence="2">Succinate dehydrogenase assembly factor 4, mitochondrial</fullName>
    </recommendedName>
</protein>
<dbReference type="InterPro" id="IPR012875">
    <property type="entry name" value="SDHF4"/>
</dbReference>
<feature type="region of interest" description="Disordered" evidence="3">
    <location>
        <begin position="53"/>
        <end position="109"/>
    </location>
</feature>
<keyword evidence="5" id="KW-1185">Reference proteome</keyword>
<proteinExistence type="inferred from homology"/>
<evidence type="ECO:0000256" key="2">
    <source>
        <dbReference type="ARBA" id="ARBA00022170"/>
    </source>
</evidence>
<evidence type="ECO:0000256" key="3">
    <source>
        <dbReference type="SAM" id="MobiDB-lite"/>
    </source>
</evidence>
<name>A0A4P9XGW5_9FUNG</name>
<dbReference type="PANTHER" id="PTHR28524">
    <property type="entry name" value="SUCCINATE DEHYDROGENASE ASSEMBLY FACTOR 4, MITOCHONDRIAL"/>
    <property type="match status" value="1"/>
</dbReference>
<gene>
    <name evidence="4" type="ORF">THASP1DRAFT_33309</name>
</gene>